<dbReference type="GO" id="GO:0000150">
    <property type="term" value="F:DNA strand exchange activity"/>
    <property type="evidence" value="ECO:0007669"/>
    <property type="project" value="InterPro"/>
</dbReference>
<dbReference type="GO" id="GO:0015074">
    <property type="term" value="P:DNA integration"/>
    <property type="evidence" value="ECO:0007669"/>
    <property type="project" value="UniProtKB-KW"/>
</dbReference>
<accession>A0A1U9KNT0</accession>
<dbReference type="PANTHER" id="PTHR30461">
    <property type="entry name" value="DNA-INVERTASE FROM LAMBDOID PROPHAGE"/>
    <property type="match status" value="1"/>
</dbReference>
<dbReference type="RefSeq" id="WP_077806455.1">
    <property type="nucleotide sequence ID" value="NZ_BJXS01000009.1"/>
</dbReference>
<dbReference type="PANTHER" id="PTHR30461:SF2">
    <property type="entry name" value="SERINE RECOMBINASE PINE-RELATED"/>
    <property type="match status" value="1"/>
</dbReference>
<dbReference type="Pfam" id="PF00239">
    <property type="entry name" value="Resolvase"/>
    <property type="match status" value="1"/>
</dbReference>
<evidence type="ECO:0000256" key="1">
    <source>
        <dbReference type="ARBA" id="ARBA00009913"/>
    </source>
</evidence>
<dbReference type="PROSITE" id="PS00397">
    <property type="entry name" value="RECOMBINASES_1"/>
    <property type="match status" value="1"/>
</dbReference>
<gene>
    <name evidence="5" type="ORF">A0U93_05425</name>
</gene>
<name>A0A1U9KNT0_9PROT</name>
<comment type="similarity">
    <text evidence="1">Belongs to the site-specific recombinase resolvase family.</text>
</comment>
<keyword evidence="4" id="KW-0233">DNA recombination</keyword>
<dbReference type="CDD" id="cd03768">
    <property type="entry name" value="SR_ResInv"/>
    <property type="match status" value="1"/>
</dbReference>
<dbReference type="SUPFAM" id="SSF53041">
    <property type="entry name" value="Resolvase-like"/>
    <property type="match status" value="1"/>
</dbReference>
<sequence length="186" mass="20374">MGRYGYARVSTTRQQTDNQVTDLTREGVPEGGIVTETISGATAWKSRPELRKLVRRLQAGDSLTVVKLDRLGRNALDVLTLIDLLKKRGISVRILNLGIDTSGAGGRLFLLLLAGFAEFERNIIRERVLSGLETAKAKGTRLGRKPALPDDAIAQARRLKAQGLSAREVGKLLHVSKMTAWRAMNS</sequence>
<evidence type="ECO:0000256" key="3">
    <source>
        <dbReference type="ARBA" id="ARBA00023125"/>
    </source>
</evidence>
<dbReference type="InterPro" id="IPR006119">
    <property type="entry name" value="Resolv_N"/>
</dbReference>
<dbReference type="KEGG" id="nch:A0U93_05425"/>
<dbReference type="InterPro" id="IPR050639">
    <property type="entry name" value="SSR_resolvase"/>
</dbReference>
<dbReference type="SUPFAM" id="SSF46689">
    <property type="entry name" value="Homeodomain-like"/>
    <property type="match status" value="1"/>
</dbReference>
<dbReference type="Proteomes" id="UP000188604">
    <property type="component" value="Chromosome"/>
</dbReference>
<dbReference type="Gene3D" id="3.40.50.1390">
    <property type="entry name" value="Resolvase, N-terminal catalytic domain"/>
    <property type="match status" value="1"/>
</dbReference>
<evidence type="ECO:0000313" key="5">
    <source>
        <dbReference type="EMBL" id="AQS87471.1"/>
    </source>
</evidence>
<dbReference type="PROSITE" id="PS51736">
    <property type="entry name" value="RECOMBINASES_3"/>
    <property type="match status" value="1"/>
</dbReference>
<keyword evidence="3" id="KW-0238">DNA-binding</keyword>
<evidence type="ECO:0000256" key="2">
    <source>
        <dbReference type="ARBA" id="ARBA00022908"/>
    </source>
</evidence>
<dbReference type="GO" id="GO:0003677">
    <property type="term" value="F:DNA binding"/>
    <property type="evidence" value="ECO:0007669"/>
    <property type="project" value="UniProtKB-KW"/>
</dbReference>
<dbReference type="InterPro" id="IPR006118">
    <property type="entry name" value="Recombinase_CS"/>
</dbReference>
<reference evidence="5 6" key="1">
    <citation type="submission" date="2016-03" db="EMBL/GenBank/DDBJ databases">
        <title>Acetic acid bacteria sequencing.</title>
        <authorList>
            <person name="Brandt J."/>
            <person name="Jakob F."/>
            <person name="Vogel R.F."/>
        </authorList>
    </citation>
    <scope>NUCLEOTIDE SEQUENCE [LARGE SCALE GENOMIC DNA]</scope>
    <source>
        <strain evidence="5 6">NBRC 101099</strain>
    </source>
</reference>
<dbReference type="SMART" id="SM00857">
    <property type="entry name" value="Resolvase"/>
    <property type="match status" value="1"/>
</dbReference>
<dbReference type="InterPro" id="IPR036162">
    <property type="entry name" value="Resolvase-like_N_sf"/>
</dbReference>
<proteinExistence type="inferred from homology"/>
<protein>
    <submittedName>
        <fullName evidence="5">Resolvase</fullName>
    </submittedName>
</protein>
<dbReference type="EMBL" id="CP014691">
    <property type="protein sequence ID" value="AQS87471.1"/>
    <property type="molecule type" value="Genomic_DNA"/>
</dbReference>
<dbReference type="AlphaFoldDB" id="A0A1U9KNT0"/>
<keyword evidence="6" id="KW-1185">Reference proteome</keyword>
<dbReference type="OrthoDB" id="9800103at2"/>
<organism evidence="5 6">
    <name type="scientific">Neoasaia chiangmaiensis</name>
    <dbReference type="NCBI Taxonomy" id="320497"/>
    <lineage>
        <taxon>Bacteria</taxon>
        <taxon>Pseudomonadati</taxon>
        <taxon>Pseudomonadota</taxon>
        <taxon>Alphaproteobacteria</taxon>
        <taxon>Acetobacterales</taxon>
        <taxon>Acetobacteraceae</taxon>
        <taxon>Neoasaia</taxon>
    </lineage>
</organism>
<evidence type="ECO:0000256" key="4">
    <source>
        <dbReference type="ARBA" id="ARBA00023172"/>
    </source>
</evidence>
<evidence type="ECO:0000313" key="6">
    <source>
        <dbReference type="Proteomes" id="UP000188604"/>
    </source>
</evidence>
<dbReference type="InterPro" id="IPR009057">
    <property type="entry name" value="Homeodomain-like_sf"/>
</dbReference>
<keyword evidence="2" id="KW-0229">DNA integration</keyword>